<comment type="caution">
    <text evidence="1">The sequence shown here is derived from an EMBL/GenBank/DDBJ whole genome shotgun (WGS) entry which is preliminary data.</text>
</comment>
<feature type="non-terminal residue" evidence="1">
    <location>
        <position position="1"/>
    </location>
</feature>
<dbReference type="AlphaFoldDB" id="A0A0F8XP59"/>
<name>A0A0F8XP59_9ZZZZ</name>
<dbReference type="EMBL" id="LAZR01058030">
    <property type="protein sequence ID" value="KKK70778.1"/>
    <property type="molecule type" value="Genomic_DNA"/>
</dbReference>
<accession>A0A0F8XP59</accession>
<gene>
    <name evidence="1" type="ORF">LCGC14_2920580</name>
</gene>
<protein>
    <submittedName>
        <fullName evidence="1">Uncharacterized protein</fullName>
    </submittedName>
</protein>
<sequence length="99" mass="11722">LLEREFKVPIGPFKYRTGISRGEVAPIIKETFEKGFEEVGEVYERGYKITVAKLPEEYQPTFIIPEKREEYKREIEKVIRGETTYDPEVFEKLTSEIFL</sequence>
<reference evidence="1" key="1">
    <citation type="journal article" date="2015" name="Nature">
        <title>Complex archaea that bridge the gap between prokaryotes and eukaryotes.</title>
        <authorList>
            <person name="Spang A."/>
            <person name="Saw J.H."/>
            <person name="Jorgensen S.L."/>
            <person name="Zaremba-Niedzwiedzka K."/>
            <person name="Martijn J."/>
            <person name="Lind A.E."/>
            <person name="van Eijk R."/>
            <person name="Schleper C."/>
            <person name="Guy L."/>
            <person name="Ettema T.J."/>
        </authorList>
    </citation>
    <scope>NUCLEOTIDE SEQUENCE</scope>
</reference>
<organism evidence="1">
    <name type="scientific">marine sediment metagenome</name>
    <dbReference type="NCBI Taxonomy" id="412755"/>
    <lineage>
        <taxon>unclassified sequences</taxon>
        <taxon>metagenomes</taxon>
        <taxon>ecological metagenomes</taxon>
    </lineage>
</organism>
<evidence type="ECO:0000313" key="1">
    <source>
        <dbReference type="EMBL" id="KKK70778.1"/>
    </source>
</evidence>
<proteinExistence type="predicted"/>